<dbReference type="EMBL" id="FNEN01000003">
    <property type="protein sequence ID" value="SDI53737.1"/>
    <property type="molecule type" value="Genomic_DNA"/>
</dbReference>
<protein>
    <submittedName>
        <fullName evidence="6">Uncharacterized protein</fullName>
    </submittedName>
</protein>
<proteinExistence type="predicted"/>
<feature type="transmembrane region" description="Helical" evidence="5">
    <location>
        <begin position="12"/>
        <end position="30"/>
    </location>
</feature>
<keyword evidence="4 5" id="KW-0472">Membrane</keyword>
<dbReference type="OrthoDB" id="2365314at2"/>
<evidence type="ECO:0000313" key="6">
    <source>
        <dbReference type="EMBL" id="SDI53737.1"/>
    </source>
</evidence>
<evidence type="ECO:0000256" key="3">
    <source>
        <dbReference type="ARBA" id="ARBA00022989"/>
    </source>
</evidence>
<accession>A0A1G8LE30</accession>
<dbReference type="Pfam" id="PF07457">
    <property type="entry name" value="DUF1516"/>
    <property type="match status" value="1"/>
</dbReference>
<dbReference type="RefSeq" id="WP_090396477.1">
    <property type="nucleotide sequence ID" value="NZ_FNEN01000003.1"/>
</dbReference>
<evidence type="ECO:0000256" key="1">
    <source>
        <dbReference type="ARBA" id="ARBA00022475"/>
    </source>
</evidence>
<sequence length="117" mass="12784">MYDMLFASHQGSWAFLPILFLIAFFLYRAGKNTGGRILRIILGIFYLIMIVSGVGLLFELGFPAMFVVKGILALLLIGFMEMALGKTKRGESAAVSFTLVVVTLVIVVLLGFGVISF</sequence>
<evidence type="ECO:0000256" key="4">
    <source>
        <dbReference type="ARBA" id="ARBA00023136"/>
    </source>
</evidence>
<feature type="transmembrane region" description="Helical" evidence="5">
    <location>
        <begin position="96"/>
        <end position="115"/>
    </location>
</feature>
<keyword evidence="7" id="KW-1185">Reference proteome</keyword>
<feature type="transmembrane region" description="Helical" evidence="5">
    <location>
        <begin position="64"/>
        <end position="84"/>
    </location>
</feature>
<feature type="transmembrane region" description="Helical" evidence="5">
    <location>
        <begin position="37"/>
        <end position="58"/>
    </location>
</feature>
<evidence type="ECO:0000256" key="5">
    <source>
        <dbReference type="SAM" id="Phobius"/>
    </source>
</evidence>
<dbReference type="AlphaFoldDB" id="A0A1G8LE30"/>
<gene>
    <name evidence="6" type="ORF">SAMN04488123_10337</name>
</gene>
<keyword evidence="3 5" id="KW-1133">Transmembrane helix</keyword>
<organism evidence="6 7">
    <name type="scientific">Natribacillus halophilus</name>
    <dbReference type="NCBI Taxonomy" id="549003"/>
    <lineage>
        <taxon>Bacteria</taxon>
        <taxon>Bacillati</taxon>
        <taxon>Bacillota</taxon>
        <taxon>Bacilli</taxon>
        <taxon>Bacillales</taxon>
        <taxon>Bacillaceae</taxon>
        <taxon>Natribacillus</taxon>
    </lineage>
</organism>
<dbReference type="NCBIfam" id="NF010198">
    <property type="entry name" value="PRK13673.1-5"/>
    <property type="match status" value="1"/>
</dbReference>
<keyword evidence="1" id="KW-1003">Cell membrane</keyword>
<evidence type="ECO:0000313" key="7">
    <source>
        <dbReference type="Proteomes" id="UP000198853"/>
    </source>
</evidence>
<dbReference type="Proteomes" id="UP000198853">
    <property type="component" value="Unassembled WGS sequence"/>
</dbReference>
<reference evidence="6 7" key="1">
    <citation type="submission" date="2016-10" db="EMBL/GenBank/DDBJ databases">
        <authorList>
            <person name="de Groot N.N."/>
        </authorList>
    </citation>
    <scope>NUCLEOTIDE SEQUENCE [LARGE SCALE GENOMIC DNA]</scope>
    <source>
        <strain evidence="6 7">DSM 21771</strain>
    </source>
</reference>
<name>A0A1G8LE30_9BACI</name>
<dbReference type="InterPro" id="IPR010899">
    <property type="entry name" value="UPF0344"/>
</dbReference>
<keyword evidence="2 5" id="KW-0812">Transmembrane</keyword>
<evidence type="ECO:0000256" key="2">
    <source>
        <dbReference type="ARBA" id="ARBA00022692"/>
    </source>
</evidence>